<feature type="transmembrane region" description="Helical" evidence="8">
    <location>
        <begin position="286"/>
        <end position="313"/>
    </location>
</feature>
<protein>
    <recommendedName>
        <fullName evidence="10">Major facilitator superfamily (MFS) profile domain-containing protein</fullName>
    </recommendedName>
</protein>
<feature type="transmembrane region" description="Helical" evidence="8">
    <location>
        <begin position="393"/>
        <end position="416"/>
    </location>
</feature>
<comment type="similarity">
    <text evidence="2">Belongs to the major facilitator superfamily. Folate-biopterin transporter (TC 2.A.71) family.</text>
</comment>
<evidence type="ECO:0000256" key="5">
    <source>
        <dbReference type="ARBA" id="ARBA00022989"/>
    </source>
</evidence>
<evidence type="ECO:0000256" key="7">
    <source>
        <dbReference type="SAM" id="MobiDB-lite"/>
    </source>
</evidence>
<feature type="transmembrane region" description="Helical" evidence="8">
    <location>
        <begin position="114"/>
        <end position="131"/>
    </location>
</feature>
<dbReference type="GO" id="GO:0016020">
    <property type="term" value="C:membrane"/>
    <property type="evidence" value="ECO:0007669"/>
    <property type="project" value="UniProtKB-SubCell"/>
</dbReference>
<feature type="region of interest" description="Disordered" evidence="7">
    <location>
        <begin position="1"/>
        <end position="35"/>
    </location>
</feature>
<evidence type="ECO:0000256" key="1">
    <source>
        <dbReference type="ARBA" id="ARBA00004141"/>
    </source>
</evidence>
<dbReference type="Gene3D" id="1.20.1250.20">
    <property type="entry name" value="MFS general substrate transporter like domains"/>
    <property type="match status" value="1"/>
</dbReference>
<proteinExistence type="inferred from homology"/>
<evidence type="ECO:0000256" key="6">
    <source>
        <dbReference type="ARBA" id="ARBA00023136"/>
    </source>
</evidence>
<evidence type="ECO:0000256" key="4">
    <source>
        <dbReference type="ARBA" id="ARBA00022692"/>
    </source>
</evidence>
<gene>
    <name evidence="9" type="ORF">GTHE00462_LOCUS39889</name>
</gene>
<dbReference type="PANTHER" id="PTHR31585:SF0">
    <property type="entry name" value="FOLATE-BIOPTERIN TRANSPORTER 1, CHLOROPLASTIC"/>
    <property type="match status" value="1"/>
</dbReference>
<feature type="transmembrane region" description="Helical" evidence="8">
    <location>
        <begin position="75"/>
        <end position="93"/>
    </location>
</feature>
<dbReference type="PANTHER" id="PTHR31585">
    <property type="entry name" value="FOLATE-BIOPTERIN TRANSPORTER 1, CHLOROPLASTIC"/>
    <property type="match status" value="1"/>
</dbReference>
<dbReference type="CDD" id="cd17484">
    <property type="entry name" value="MFS_FBT"/>
    <property type="match status" value="1"/>
</dbReference>
<dbReference type="EMBL" id="HBKN01051157">
    <property type="protein sequence ID" value="CAE2341893.1"/>
    <property type="molecule type" value="Transcribed_RNA"/>
</dbReference>
<name>A0A7S4PQE6_GUITH</name>
<keyword evidence="6 8" id="KW-0472">Membrane</keyword>
<comment type="subcellular location">
    <subcellularLocation>
        <location evidence="1">Membrane</location>
        <topology evidence="1">Multi-pass membrane protein</topology>
    </subcellularLocation>
</comment>
<dbReference type="InterPro" id="IPR004324">
    <property type="entry name" value="FBT"/>
</dbReference>
<dbReference type="SUPFAM" id="SSF103473">
    <property type="entry name" value="MFS general substrate transporter"/>
    <property type="match status" value="1"/>
</dbReference>
<evidence type="ECO:0000256" key="8">
    <source>
        <dbReference type="SAM" id="Phobius"/>
    </source>
</evidence>
<feature type="transmembrane region" description="Helical" evidence="8">
    <location>
        <begin position="44"/>
        <end position="69"/>
    </location>
</feature>
<organism evidence="9">
    <name type="scientific">Guillardia theta</name>
    <name type="common">Cryptophyte</name>
    <name type="synonym">Cryptomonas phi</name>
    <dbReference type="NCBI Taxonomy" id="55529"/>
    <lineage>
        <taxon>Eukaryota</taxon>
        <taxon>Cryptophyceae</taxon>
        <taxon>Pyrenomonadales</taxon>
        <taxon>Geminigeraceae</taxon>
        <taxon>Guillardia</taxon>
    </lineage>
</organism>
<evidence type="ECO:0000256" key="3">
    <source>
        <dbReference type="ARBA" id="ARBA00022448"/>
    </source>
</evidence>
<dbReference type="InterPro" id="IPR039309">
    <property type="entry name" value="BT1"/>
</dbReference>
<feature type="transmembrane region" description="Helical" evidence="8">
    <location>
        <begin position="205"/>
        <end position="225"/>
    </location>
</feature>
<feature type="transmembrane region" description="Helical" evidence="8">
    <location>
        <begin position="178"/>
        <end position="199"/>
    </location>
</feature>
<feature type="transmembrane region" description="Helical" evidence="8">
    <location>
        <begin position="363"/>
        <end position="381"/>
    </location>
</feature>
<feature type="transmembrane region" description="Helical" evidence="8">
    <location>
        <begin position="325"/>
        <end position="343"/>
    </location>
</feature>
<dbReference type="NCBIfam" id="TIGR00788">
    <property type="entry name" value="fbt"/>
    <property type="match status" value="1"/>
</dbReference>
<dbReference type="AlphaFoldDB" id="A0A7S4PQE6"/>
<evidence type="ECO:0000256" key="2">
    <source>
        <dbReference type="ARBA" id="ARBA00007015"/>
    </source>
</evidence>
<feature type="compositionally biased region" description="Basic and acidic residues" evidence="7">
    <location>
        <begin position="15"/>
        <end position="35"/>
    </location>
</feature>
<feature type="transmembrane region" description="Helical" evidence="8">
    <location>
        <begin position="428"/>
        <end position="445"/>
    </location>
</feature>
<sequence length="451" mass="49663">MASWEETPLLSQAEEWERGERREKRAKEEIPDRGGSKERVGFRVYLVCSWVLFLEGMGGLSSLALSYFYKSTLKADPALLSSISSISALPWTCKPIYGFLSDAYPLLGFRRRPYLALGGAAAALSWIYMATYVNDPWTGGVCMTFGSAGMAVANVMAEAILVERSQGETQEFASHLQSVVWGAASVGSLISSFLGGYLLEIMSDRQVFLLSAVFPLTLVPLSLLSPEKRRESDKLDPSDLSNKVRALYLTLMMPEILYPTLFIFMLNATPSTGSAWFYFYSSKPPLGVGFSAEFLGTINVVGSIFNLAGVILFQSFLRTLPFRPLLLWGTIVSSVLGLSNLVLVFHVNRQWNIPDEWFCLGEGAVQAVVGWISTMPIIVLASRLCPEGMEATMYALIMSINNLGGVLGSQLGALITMWLGVSSSNLDHFWLLVTICNVSSVSCCCRRRRCR</sequence>
<accession>A0A7S4PQE6</accession>
<dbReference type="InterPro" id="IPR036259">
    <property type="entry name" value="MFS_trans_sf"/>
</dbReference>
<evidence type="ECO:0008006" key="10">
    <source>
        <dbReference type="Google" id="ProtNLM"/>
    </source>
</evidence>
<reference evidence="9" key="1">
    <citation type="submission" date="2021-01" db="EMBL/GenBank/DDBJ databases">
        <authorList>
            <person name="Corre E."/>
            <person name="Pelletier E."/>
            <person name="Niang G."/>
            <person name="Scheremetjew M."/>
            <person name="Finn R."/>
            <person name="Kale V."/>
            <person name="Holt S."/>
            <person name="Cochrane G."/>
            <person name="Meng A."/>
            <person name="Brown T."/>
            <person name="Cohen L."/>
        </authorList>
    </citation>
    <scope>NUCLEOTIDE SEQUENCE</scope>
    <source>
        <strain evidence="9">CCMP 2712</strain>
    </source>
</reference>
<keyword evidence="3" id="KW-0813">Transport</keyword>
<feature type="transmembrane region" description="Helical" evidence="8">
    <location>
        <begin position="137"/>
        <end position="157"/>
    </location>
</feature>
<keyword evidence="5 8" id="KW-1133">Transmembrane helix</keyword>
<dbReference type="Pfam" id="PF03092">
    <property type="entry name" value="BT1"/>
    <property type="match status" value="1"/>
</dbReference>
<keyword evidence="4 8" id="KW-0812">Transmembrane</keyword>
<evidence type="ECO:0000313" key="9">
    <source>
        <dbReference type="EMBL" id="CAE2341893.1"/>
    </source>
</evidence>